<reference evidence="1" key="1">
    <citation type="submission" date="2014-12" db="EMBL/GenBank/DDBJ databases">
        <title>Insight into the proteome of Arion vulgaris.</title>
        <authorList>
            <person name="Aradska J."/>
            <person name="Bulat T."/>
            <person name="Smidak R."/>
            <person name="Sarate P."/>
            <person name="Gangsoo J."/>
            <person name="Sialana F."/>
            <person name="Bilban M."/>
            <person name="Lubec G."/>
        </authorList>
    </citation>
    <scope>NUCLEOTIDE SEQUENCE</scope>
    <source>
        <tissue evidence="1">Skin</tissue>
    </source>
</reference>
<evidence type="ECO:0000313" key="1">
    <source>
        <dbReference type="EMBL" id="CEK94307.1"/>
    </source>
</evidence>
<organism evidence="1">
    <name type="scientific">Arion vulgaris</name>
    <dbReference type="NCBI Taxonomy" id="1028688"/>
    <lineage>
        <taxon>Eukaryota</taxon>
        <taxon>Metazoa</taxon>
        <taxon>Spiralia</taxon>
        <taxon>Lophotrochozoa</taxon>
        <taxon>Mollusca</taxon>
        <taxon>Gastropoda</taxon>
        <taxon>Heterobranchia</taxon>
        <taxon>Euthyneura</taxon>
        <taxon>Panpulmonata</taxon>
        <taxon>Eupulmonata</taxon>
        <taxon>Stylommatophora</taxon>
        <taxon>Helicina</taxon>
        <taxon>Arionoidea</taxon>
        <taxon>Arionidae</taxon>
        <taxon>Arion</taxon>
    </lineage>
</organism>
<name>A0A0B7BN16_9EUPU</name>
<dbReference type="EMBL" id="HACG01047442">
    <property type="protein sequence ID" value="CEK94307.1"/>
    <property type="molecule type" value="Transcribed_RNA"/>
</dbReference>
<feature type="non-terminal residue" evidence="1">
    <location>
        <position position="81"/>
    </location>
</feature>
<proteinExistence type="predicted"/>
<dbReference type="AlphaFoldDB" id="A0A0B7BN16"/>
<protein>
    <submittedName>
        <fullName evidence="1">Uncharacterized protein</fullName>
    </submittedName>
</protein>
<gene>
    <name evidence="1" type="primary">ORF200156</name>
</gene>
<accession>A0A0B7BN16</accession>
<feature type="non-terminal residue" evidence="1">
    <location>
        <position position="1"/>
    </location>
</feature>
<sequence>CYKKNNLEVKIKMSTTMMNNTVTDPSVDIKQELDYEDEESSEIKETLLNENIKLEHNNTTEMEGTYIDINIQLEHNYTRHF</sequence>